<evidence type="ECO:0000313" key="2">
    <source>
        <dbReference type="Proteomes" id="UP001269819"/>
    </source>
</evidence>
<accession>A0ABU3VWN0</accession>
<protein>
    <submittedName>
        <fullName evidence="1">EexN family lipoprotein</fullName>
    </submittedName>
</protein>
<evidence type="ECO:0000313" key="1">
    <source>
        <dbReference type="EMBL" id="MDV2078683.1"/>
    </source>
</evidence>
<dbReference type="NCBIfam" id="NF033894">
    <property type="entry name" value="Eex_IncN"/>
    <property type="match status" value="1"/>
</dbReference>
<dbReference type="InterPro" id="IPR047937">
    <property type="entry name" value="Eex_IncN-like"/>
</dbReference>
<keyword evidence="1" id="KW-0449">Lipoprotein</keyword>
<dbReference type="Proteomes" id="UP001269819">
    <property type="component" value="Unassembled WGS sequence"/>
</dbReference>
<reference evidence="1 2" key="1">
    <citation type="submission" date="2023-10" db="EMBL/GenBank/DDBJ databases">
        <title>Characteristics and mechanism of a salt-tolerant marine origin heterotrophic nitrifying- aerobic denitrifying bacteria Marinobacter xestospongiae HN1.</title>
        <authorList>
            <person name="Qi R."/>
        </authorList>
    </citation>
    <scope>NUCLEOTIDE SEQUENCE [LARGE SCALE GENOMIC DNA]</scope>
    <source>
        <strain evidence="1 2">HN1</strain>
    </source>
</reference>
<keyword evidence="2" id="KW-1185">Reference proteome</keyword>
<dbReference type="EMBL" id="JAWIIJ010000004">
    <property type="protein sequence ID" value="MDV2078683.1"/>
    <property type="molecule type" value="Genomic_DNA"/>
</dbReference>
<sequence length="167" mass="18828">MKPVVQCQFEPSGLVLAFCCSQRLPNSLSPYGAWNNETIVAALVFVDVSVYFTFRELWSLCLRASKQRVTRTQGGYYQELVNREVAMFYCFRNGVVLVVACLTLQGCLSSEKETKSVQWYIENEAERHAQLKECFENLSEMEGVPSCVNAQRAANKITAGEMPIFGD</sequence>
<gene>
    <name evidence="1" type="ORF">RYS15_08295</name>
</gene>
<proteinExistence type="predicted"/>
<name>A0ABU3VWN0_9GAMM</name>
<organism evidence="1 2">
    <name type="scientific">Marinobacter xestospongiae</name>
    <dbReference type="NCBI Taxonomy" id="994319"/>
    <lineage>
        <taxon>Bacteria</taxon>
        <taxon>Pseudomonadati</taxon>
        <taxon>Pseudomonadota</taxon>
        <taxon>Gammaproteobacteria</taxon>
        <taxon>Pseudomonadales</taxon>
        <taxon>Marinobacteraceae</taxon>
        <taxon>Marinobacter</taxon>
    </lineage>
</organism>
<dbReference type="RefSeq" id="WP_316973397.1">
    <property type="nucleotide sequence ID" value="NZ_JAWIIJ010000004.1"/>
</dbReference>
<comment type="caution">
    <text evidence="1">The sequence shown here is derived from an EMBL/GenBank/DDBJ whole genome shotgun (WGS) entry which is preliminary data.</text>
</comment>